<keyword evidence="4" id="KW-0378">Hydrolase</keyword>
<sequence>MCGRFANGLAYDEFRRSVASALPPDSFKGNDDPDDYHPSYNVAPGTRYPIVRAEGTSLVIEAMRWGIPLNKLGSSGQGEPAAGHRVINSRSDTLMNTKSTWHKLLATRRCVVFCQGFYEWQKVRIPGEKDHFRRIPHFVGMHDPGKGRIDANGHERRLMPMAGLWTDIAGEDEHMFTIVTTQSNKQLDFLHDRMPLILPDIEAILLWLGFGKEEPNIEALARLLRPYDGTLDCYPVPPEVGKVGVSRPNLILPVSNRKDGIASMFASVQAKNERASSDIKREPAEADEVPSLEERWKGKSEHDEVLPAKEEHRSPTHTERLPATSTTPKREGKAVHSAVRLSPSPSPKRRKTDSTRPPNTPSLDSFWKTS</sequence>
<evidence type="ECO:0000256" key="1">
    <source>
        <dbReference type="ARBA" id="ARBA00008136"/>
    </source>
</evidence>
<dbReference type="SUPFAM" id="SSF143081">
    <property type="entry name" value="BB1717-like"/>
    <property type="match status" value="1"/>
</dbReference>
<proteinExistence type="inferred from homology"/>
<evidence type="ECO:0008006" key="11">
    <source>
        <dbReference type="Google" id="ProtNLM"/>
    </source>
</evidence>
<dbReference type="PANTHER" id="PTHR13604">
    <property type="entry name" value="DC12-RELATED"/>
    <property type="match status" value="1"/>
</dbReference>
<gene>
    <name evidence="9" type="ORF">GLX27_000028</name>
</gene>
<dbReference type="Gene3D" id="3.90.1680.10">
    <property type="entry name" value="SOS response associated peptidase-like"/>
    <property type="match status" value="1"/>
</dbReference>
<dbReference type="Pfam" id="PF02586">
    <property type="entry name" value="SRAP"/>
    <property type="match status" value="1"/>
</dbReference>
<dbReference type="PANTHER" id="PTHR13604:SF0">
    <property type="entry name" value="ABASIC SITE PROCESSING PROTEIN HMCES"/>
    <property type="match status" value="1"/>
</dbReference>
<keyword evidence="3" id="KW-0227">DNA damage</keyword>
<evidence type="ECO:0000313" key="9">
    <source>
        <dbReference type="EMBL" id="WFD45408.1"/>
    </source>
</evidence>
<dbReference type="EMBL" id="CP046234">
    <property type="protein sequence ID" value="WFD45408.1"/>
    <property type="molecule type" value="Genomic_DNA"/>
</dbReference>
<name>A0ABY8EM01_MALFU</name>
<keyword evidence="10" id="KW-1185">Reference proteome</keyword>
<reference evidence="9 10" key="1">
    <citation type="journal article" date="2020" name="Elife">
        <title>Loss of centromere function drives karyotype evolution in closely related Malassezia species.</title>
        <authorList>
            <person name="Sankaranarayanan S.R."/>
            <person name="Ianiri G."/>
            <person name="Coelho M.A."/>
            <person name="Reza M.H."/>
            <person name="Thimmappa B.C."/>
            <person name="Ganguly P."/>
            <person name="Vadnala R.N."/>
            <person name="Sun S."/>
            <person name="Siddharthan R."/>
            <person name="Tellgren-Roth C."/>
            <person name="Dawson T.L."/>
            <person name="Heitman J."/>
            <person name="Sanyal K."/>
        </authorList>
    </citation>
    <scope>NUCLEOTIDE SEQUENCE [LARGE SCALE GENOMIC DNA]</scope>
    <source>
        <strain evidence="9">CBS14141</strain>
    </source>
</reference>
<feature type="region of interest" description="Disordered" evidence="8">
    <location>
        <begin position="271"/>
        <end position="370"/>
    </location>
</feature>
<dbReference type="InterPro" id="IPR003738">
    <property type="entry name" value="SRAP"/>
</dbReference>
<dbReference type="InterPro" id="IPR036590">
    <property type="entry name" value="SRAP-like"/>
</dbReference>
<keyword evidence="5" id="KW-0190">Covalent protein-DNA linkage</keyword>
<feature type="compositionally biased region" description="Basic and acidic residues" evidence="8">
    <location>
        <begin position="271"/>
        <end position="284"/>
    </location>
</feature>
<evidence type="ECO:0000256" key="4">
    <source>
        <dbReference type="ARBA" id="ARBA00022801"/>
    </source>
</evidence>
<accession>A0ABY8EM01</accession>
<evidence type="ECO:0000256" key="3">
    <source>
        <dbReference type="ARBA" id="ARBA00022763"/>
    </source>
</evidence>
<dbReference type="Proteomes" id="UP000818624">
    <property type="component" value="Chromosome 1"/>
</dbReference>
<evidence type="ECO:0000256" key="6">
    <source>
        <dbReference type="ARBA" id="ARBA00023125"/>
    </source>
</evidence>
<evidence type="ECO:0000256" key="2">
    <source>
        <dbReference type="ARBA" id="ARBA00022670"/>
    </source>
</evidence>
<keyword evidence="6" id="KW-0238">DNA-binding</keyword>
<comment type="similarity">
    <text evidence="1">Belongs to the SOS response-associated peptidase family.</text>
</comment>
<evidence type="ECO:0000256" key="5">
    <source>
        <dbReference type="ARBA" id="ARBA00023124"/>
    </source>
</evidence>
<evidence type="ECO:0000256" key="8">
    <source>
        <dbReference type="SAM" id="MobiDB-lite"/>
    </source>
</evidence>
<evidence type="ECO:0000313" key="10">
    <source>
        <dbReference type="Proteomes" id="UP000818624"/>
    </source>
</evidence>
<evidence type="ECO:0000256" key="7">
    <source>
        <dbReference type="ARBA" id="ARBA00023239"/>
    </source>
</evidence>
<protein>
    <recommendedName>
        <fullName evidence="11">DUF159-domain-containing protein</fullName>
    </recommendedName>
</protein>
<organism evidence="9 10">
    <name type="scientific">Malassezia furfur</name>
    <name type="common">Pityriasis versicolor infection agent</name>
    <name type="synonym">Pityrosporum furfur</name>
    <dbReference type="NCBI Taxonomy" id="55194"/>
    <lineage>
        <taxon>Eukaryota</taxon>
        <taxon>Fungi</taxon>
        <taxon>Dikarya</taxon>
        <taxon>Basidiomycota</taxon>
        <taxon>Ustilaginomycotina</taxon>
        <taxon>Malasseziomycetes</taxon>
        <taxon>Malasseziales</taxon>
        <taxon>Malasseziaceae</taxon>
        <taxon>Malassezia</taxon>
    </lineage>
</organism>
<keyword evidence="7" id="KW-0456">Lyase</keyword>
<feature type="compositionally biased region" description="Polar residues" evidence="8">
    <location>
        <begin position="355"/>
        <end position="370"/>
    </location>
</feature>
<keyword evidence="2" id="KW-0645">Protease</keyword>
<feature type="compositionally biased region" description="Basic and acidic residues" evidence="8">
    <location>
        <begin position="292"/>
        <end position="320"/>
    </location>
</feature>